<proteinExistence type="predicted"/>
<feature type="compositionally biased region" description="Polar residues" evidence="2">
    <location>
        <begin position="614"/>
        <end position="623"/>
    </location>
</feature>
<comment type="caution">
    <text evidence="3">The sequence shown here is derived from an EMBL/GenBank/DDBJ whole genome shotgun (WGS) entry which is preliminary data.</text>
</comment>
<feature type="compositionally biased region" description="Polar residues" evidence="2">
    <location>
        <begin position="576"/>
        <end position="589"/>
    </location>
</feature>
<sequence length="812" mass="89243">MRCLDHITRQACPLCREPFDIRTIVKLHVDVDGCGASAPAYAEARRLQREIAQVANEGTTEPKLRQLISECKTFLHSQDRGLFEDLRVSHRMLAYLCEIKSKSRAQNQEVARLATDNENLQEEVKRLETDKITEIERLEEERAERDRTIVELERIYREERERARDAELESRRKVMEMQERYIQQLEARVLTCGLRYRIANKLRLEMDNLRTELSRMTTTAGIYQESFKPSDAPLISISTPPSGDEELNTVKEERYSTELDFMISPLPEFTTTILPQEYSSLPPIEDLPEGNSTEDGQRSCGAAGCPFSCNCQTFRLFSMTGQTSAPLELPSPGGPSLLSLTAPRGEDSPHSLSSYSPSTPSDHPPIEDPTSTCPPSPPSPPLPSRSPSNLQVERLRDLLTDSSSPNMTSSMPDLGDSHYSRRERSDSQTSVSSKRPLPSRSLESSTASLAPTPLSVPSVQPASGITPEVTTAVSQPIQQRHGVSRASSAAYALENAQRQIKERQKADLERRRAEKLEDWQTGASRGRSPPVSGVPEMPAEASHGSSKSHSYYSGAGIDMTSSGKGYQSYHAAGIDSQRSSYSNPSTLSSKMEGRSLRSKYESSLYSPGVDADRSSYTTPSSLSKAERRLSRSSSKVNQDANPALEGERSSYSNAPSKLESRASHSSSKLPQEASSDNAGIPVDRSSYSNSTPKSESRASRSSPKTPQETLQPSAKQYFPIQWEQTASHNYQSASTSSSYRDYDSALYANTPPTSSHMTRPTSSTASTQVKSTSSSNGKDGSSSYRQYSSSSGKNKLVSPSSLTANAIGYAHA</sequence>
<feature type="compositionally biased region" description="Low complexity" evidence="2">
    <location>
        <begin position="325"/>
        <end position="343"/>
    </location>
</feature>
<dbReference type="OrthoDB" id="6105938at2759"/>
<organism evidence="3 4">
    <name type="scientific">Tetrapyrgos nigripes</name>
    <dbReference type="NCBI Taxonomy" id="182062"/>
    <lineage>
        <taxon>Eukaryota</taxon>
        <taxon>Fungi</taxon>
        <taxon>Dikarya</taxon>
        <taxon>Basidiomycota</taxon>
        <taxon>Agaricomycotina</taxon>
        <taxon>Agaricomycetes</taxon>
        <taxon>Agaricomycetidae</taxon>
        <taxon>Agaricales</taxon>
        <taxon>Marasmiineae</taxon>
        <taxon>Marasmiaceae</taxon>
        <taxon>Tetrapyrgos</taxon>
    </lineage>
</organism>
<feature type="compositionally biased region" description="Polar residues" evidence="2">
    <location>
        <begin position="722"/>
        <end position="739"/>
    </location>
</feature>
<feature type="compositionally biased region" description="Low complexity" evidence="2">
    <location>
        <begin position="541"/>
        <end position="555"/>
    </location>
</feature>
<dbReference type="EMBL" id="JAACJM010000021">
    <property type="protein sequence ID" value="KAF5366817.1"/>
    <property type="molecule type" value="Genomic_DNA"/>
</dbReference>
<accession>A0A8H5LRF6</accession>
<evidence type="ECO:0000256" key="1">
    <source>
        <dbReference type="SAM" id="Coils"/>
    </source>
</evidence>
<keyword evidence="1" id="KW-0175">Coiled coil</keyword>
<reference evidence="3 4" key="1">
    <citation type="journal article" date="2020" name="ISME J.">
        <title>Uncovering the hidden diversity of litter-decomposition mechanisms in mushroom-forming fungi.</title>
        <authorList>
            <person name="Floudas D."/>
            <person name="Bentzer J."/>
            <person name="Ahren D."/>
            <person name="Johansson T."/>
            <person name="Persson P."/>
            <person name="Tunlid A."/>
        </authorList>
    </citation>
    <scope>NUCLEOTIDE SEQUENCE [LARGE SCALE GENOMIC DNA]</scope>
    <source>
        <strain evidence="3 4">CBS 291.85</strain>
    </source>
</reference>
<feature type="compositionally biased region" description="Polar residues" evidence="2">
    <location>
        <begin position="631"/>
        <end position="640"/>
    </location>
</feature>
<feature type="compositionally biased region" description="Basic and acidic residues" evidence="2">
    <location>
        <begin position="591"/>
        <end position="600"/>
    </location>
</feature>
<feature type="compositionally biased region" description="Basic and acidic residues" evidence="2">
    <location>
        <begin position="499"/>
        <end position="518"/>
    </location>
</feature>
<feature type="compositionally biased region" description="Polar residues" evidence="2">
    <location>
        <begin position="663"/>
        <end position="677"/>
    </location>
</feature>
<keyword evidence="4" id="KW-1185">Reference proteome</keyword>
<feature type="coiled-coil region" evidence="1">
    <location>
        <begin position="103"/>
        <end position="169"/>
    </location>
</feature>
<evidence type="ECO:0000313" key="4">
    <source>
        <dbReference type="Proteomes" id="UP000559256"/>
    </source>
</evidence>
<gene>
    <name evidence="3" type="ORF">D9758_006554</name>
</gene>
<evidence type="ECO:0000256" key="2">
    <source>
        <dbReference type="SAM" id="MobiDB-lite"/>
    </source>
</evidence>
<evidence type="ECO:0000313" key="3">
    <source>
        <dbReference type="EMBL" id="KAF5366817.1"/>
    </source>
</evidence>
<feature type="compositionally biased region" description="Low complexity" evidence="2">
    <location>
        <begin position="770"/>
        <end position="791"/>
    </location>
</feature>
<feature type="compositionally biased region" description="Polar residues" evidence="2">
    <location>
        <begin position="685"/>
        <end position="714"/>
    </location>
</feature>
<feature type="compositionally biased region" description="Basic and acidic residues" evidence="2">
    <location>
        <begin position="415"/>
        <end position="426"/>
    </location>
</feature>
<feature type="compositionally biased region" description="Polar residues" evidence="2">
    <location>
        <begin position="750"/>
        <end position="769"/>
    </location>
</feature>
<feature type="region of interest" description="Disordered" evidence="2">
    <location>
        <begin position="325"/>
        <end position="812"/>
    </location>
</feature>
<dbReference type="Proteomes" id="UP000559256">
    <property type="component" value="Unassembled WGS sequence"/>
</dbReference>
<feature type="compositionally biased region" description="Polar residues" evidence="2">
    <location>
        <begin position="441"/>
        <end position="478"/>
    </location>
</feature>
<dbReference type="AlphaFoldDB" id="A0A8H5LRF6"/>
<feature type="compositionally biased region" description="Pro residues" evidence="2">
    <location>
        <begin position="372"/>
        <end position="384"/>
    </location>
</feature>
<protein>
    <submittedName>
        <fullName evidence="3">Uncharacterized protein</fullName>
    </submittedName>
</protein>
<feature type="compositionally biased region" description="Low complexity" evidence="2">
    <location>
        <begin position="350"/>
        <end position="361"/>
    </location>
</feature>
<feature type="region of interest" description="Disordered" evidence="2">
    <location>
        <begin position="280"/>
        <end position="299"/>
    </location>
</feature>
<name>A0A8H5LRF6_9AGAR</name>
<feature type="compositionally biased region" description="Polar residues" evidence="2">
    <location>
        <begin position="400"/>
        <end position="411"/>
    </location>
</feature>